<organism evidence="8 9">
    <name type="scientific">Mycobacterium phage Kumao</name>
    <dbReference type="NCBI Taxonomy" id="2041344"/>
    <lineage>
        <taxon>Viruses</taxon>
        <taxon>Duplodnaviria</taxon>
        <taxon>Heunggongvirae</taxon>
        <taxon>Uroviricota</taxon>
        <taxon>Caudoviricetes</taxon>
        <taxon>Vilmaviridae</taxon>
        <taxon>Kumaovirus</taxon>
        <taxon>Kumaovirus kumao</taxon>
    </lineage>
</organism>
<evidence type="ECO:0000313" key="9">
    <source>
        <dbReference type="Proteomes" id="UP000229090"/>
    </source>
</evidence>
<dbReference type="InterPro" id="IPR002502">
    <property type="entry name" value="Amidase_domain"/>
</dbReference>
<dbReference type="GO" id="GO:0009254">
    <property type="term" value="P:peptidoglycan turnover"/>
    <property type="evidence" value="ECO:0007669"/>
    <property type="project" value="TreeGrafter"/>
</dbReference>
<dbReference type="GO" id="GO:0008745">
    <property type="term" value="F:N-acetylmuramoyl-L-alanine amidase activity"/>
    <property type="evidence" value="ECO:0007669"/>
    <property type="project" value="UniProtKB-EC"/>
</dbReference>
<protein>
    <recommendedName>
        <fullName evidence="2">N-acetylmuramoyl-L-alanine amidase</fullName>
        <ecNumber evidence="2">3.5.1.28</ecNumber>
    </recommendedName>
</protein>
<dbReference type="CDD" id="cd06583">
    <property type="entry name" value="PGRP"/>
    <property type="match status" value="1"/>
</dbReference>
<dbReference type="Gene3D" id="3.40.80.10">
    <property type="entry name" value="Peptidoglycan recognition protein-like"/>
    <property type="match status" value="1"/>
</dbReference>
<keyword evidence="3" id="KW-0929">Antimicrobial</keyword>
<keyword evidence="9" id="KW-1185">Reference proteome</keyword>
<dbReference type="InterPro" id="IPR051206">
    <property type="entry name" value="NAMLAA_amidase_2"/>
</dbReference>
<name>A0A2D1GPR8_9CAUD</name>
<dbReference type="InterPro" id="IPR036505">
    <property type="entry name" value="Amidase/PGRP_sf"/>
</dbReference>
<evidence type="ECO:0000259" key="7">
    <source>
        <dbReference type="SMART" id="SM00644"/>
    </source>
</evidence>
<dbReference type="GeneID" id="63210140"/>
<dbReference type="PANTHER" id="PTHR30417">
    <property type="entry name" value="N-ACETYLMURAMOYL-L-ALANINE AMIDASE AMID"/>
    <property type="match status" value="1"/>
</dbReference>
<evidence type="ECO:0000313" key="8">
    <source>
        <dbReference type="EMBL" id="ATN94000.1"/>
    </source>
</evidence>
<evidence type="ECO:0000256" key="5">
    <source>
        <dbReference type="ARBA" id="ARBA00022801"/>
    </source>
</evidence>
<evidence type="ECO:0000256" key="6">
    <source>
        <dbReference type="ARBA" id="ARBA00023316"/>
    </source>
</evidence>
<keyword evidence="5" id="KW-0378">Hydrolase</keyword>
<accession>A0A2D1GPR8</accession>
<dbReference type="GO" id="GO:0009253">
    <property type="term" value="P:peptidoglycan catabolic process"/>
    <property type="evidence" value="ECO:0007669"/>
    <property type="project" value="InterPro"/>
</dbReference>
<dbReference type="SMART" id="SM00644">
    <property type="entry name" value="Ami_2"/>
    <property type="match status" value="1"/>
</dbReference>
<gene>
    <name evidence="8" type="primary">37</name>
    <name evidence="8" type="ORF">SEA_KUMAO_37</name>
</gene>
<evidence type="ECO:0000256" key="3">
    <source>
        <dbReference type="ARBA" id="ARBA00022529"/>
    </source>
</evidence>
<sequence>MSFVWFADEPLRTREEIAREVHKVSLARNLDELATVMCLMAIAVEVGATNHRGVYGWWCPWNEADPESQNYPHDSKSNDGRSVGYLQQQKGPRGELWWGSTQDEMTLSIAANNFLDRLSDDYVKARNNPTLAGQFVQAVQRSAYPDRYAKKWDEAWDVLRRALSEPVKQPPVSGARPSFTEHNVIGNWRGQPYGNSQSRNGREITHIVLHTSEGAGGPALLDYMKGAKVSYHYVVDNDGNAWDLVDTDRAAWSVGNANNYTINYCFGASRAGWSRQEWLNNCGNAIKITAYLVAQDCKKYNIPPVVRVGGGGNGYTSLKANKGVTDHKGINYLAGGDHWDVGPNFPWDVFNTYLQMYYGGEGDGFLMALSEQDQILLRDKVFQIWGALFNKVESQSIYRNPTPGDAGNMWATKDLIRNMDGMTHEMFVERLATLGDEDALRRVFEVASGRGAVKEDWAVNRAKEVLEKVPEEILESFLKKYDV</sequence>
<dbReference type="SUPFAM" id="SSF55846">
    <property type="entry name" value="N-acetylmuramoyl-L-alanine amidase-like"/>
    <property type="match status" value="1"/>
</dbReference>
<evidence type="ECO:0000256" key="2">
    <source>
        <dbReference type="ARBA" id="ARBA00011901"/>
    </source>
</evidence>
<dbReference type="PANTHER" id="PTHR30417:SF1">
    <property type="entry name" value="N-ACETYLMURAMOYL-L-ALANINE AMIDASE AMID"/>
    <property type="match status" value="1"/>
</dbReference>
<dbReference type="Pfam" id="PF01510">
    <property type="entry name" value="Amidase_2"/>
    <property type="match status" value="1"/>
</dbReference>
<reference evidence="9" key="1">
    <citation type="submission" date="2017-09" db="EMBL/GenBank/DDBJ databases">
        <authorList>
            <person name="Ehlers B."/>
            <person name="Leendertz F.H."/>
        </authorList>
    </citation>
    <scope>NUCLEOTIDE SEQUENCE [LARGE SCALE GENOMIC DNA]</scope>
</reference>
<feature type="domain" description="N-acetylmuramoyl-L-alanine amidase" evidence="7">
    <location>
        <begin position="193"/>
        <end position="342"/>
    </location>
</feature>
<keyword evidence="6" id="KW-0961">Cell wall biogenesis/degradation</keyword>
<comment type="catalytic activity">
    <reaction evidence="1">
        <text>Hydrolyzes the link between N-acetylmuramoyl residues and L-amino acid residues in certain cell-wall glycopeptides.</text>
        <dbReference type="EC" id="3.5.1.28"/>
    </reaction>
</comment>
<dbReference type="EC" id="3.5.1.28" evidence="2"/>
<evidence type="ECO:0000256" key="1">
    <source>
        <dbReference type="ARBA" id="ARBA00001561"/>
    </source>
</evidence>
<dbReference type="Proteomes" id="UP000229090">
    <property type="component" value="Segment"/>
</dbReference>
<dbReference type="GO" id="GO:0001897">
    <property type="term" value="P:symbiont-mediated cytolysis of host cell"/>
    <property type="evidence" value="ECO:0007669"/>
    <property type="project" value="UniProtKB-ARBA"/>
</dbReference>
<dbReference type="GO" id="GO:0042742">
    <property type="term" value="P:defense response to bacterium"/>
    <property type="evidence" value="ECO:0007669"/>
    <property type="project" value="UniProtKB-KW"/>
</dbReference>
<dbReference type="GO" id="GO:0071555">
    <property type="term" value="P:cell wall organization"/>
    <property type="evidence" value="ECO:0007669"/>
    <property type="project" value="UniProtKB-KW"/>
</dbReference>
<keyword evidence="4" id="KW-0081">Bacteriolytic enzyme</keyword>
<dbReference type="RefSeq" id="YP_010013527.1">
    <property type="nucleotide sequence ID" value="NC_053512.1"/>
</dbReference>
<dbReference type="EMBL" id="MG009575">
    <property type="protein sequence ID" value="ATN94000.1"/>
    <property type="molecule type" value="Genomic_DNA"/>
</dbReference>
<dbReference type="KEGG" id="vg:63210140"/>
<evidence type="ECO:0000256" key="4">
    <source>
        <dbReference type="ARBA" id="ARBA00022638"/>
    </source>
</evidence>
<proteinExistence type="predicted"/>